<evidence type="ECO:0000313" key="15">
    <source>
        <dbReference type="EMBL" id="JAQ10513.1"/>
    </source>
</evidence>
<keyword evidence="8 9" id="KW-0472">Membrane</keyword>
<dbReference type="EMBL" id="GDHC01008116">
    <property type="protein sequence ID" value="JAQ10513.1"/>
    <property type="molecule type" value="Transcribed_RNA"/>
</dbReference>
<evidence type="ECO:0000313" key="10">
    <source>
        <dbReference type="EMBL" id="JAG33763.1"/>
    </source>
</evidence>
<dbReference type="PANTHER" id="PTHR21230">
    <property type="entry name" value="VESICLE TRANSPORT V-SNARE PROTEIN VTI1-RELATED"/>
    <property type="match status" value="1"/>
</dbReference>
<dbReference type="GO" id="GO:1903076">
    <property type="term" value="P:regulation of protein localization to plasma membrane"/>
    <property type="evidence" value="ECO:0007669"/>
    <property type="project" value="TreeGrafter"/>
</dbReference>
<dbReference type="EMBL" id="GBRD01008132">
    <property type="protein sequence ID" value="JAG57689.1"/>
    <property type="molecule type" value="Transcribed_RNA"/>
</dbReference>
<dbReference type="GO" id="GO:0005829">
    <property type="term" value="C:cytosol"/>
    <property type="evidence" value="ECO:0007669"/>
    <property type="project" value="GOC"/>
</dbReference>
<dbReference type="Pfam" id="PF12352">
    <property type="entry name" value="V-SNARE_C"/>
    <property type="match status" value="1"/>
</dbReference>
<dbReference type="PANTHER" id="PTHR21230:SF89">
    <property type="entry name" value="VESICLE TRANSPORT THROUGH INTERACTION WITH T-SNARES HOMOLOG 1B"/>
    <property type="match status" value="1"/>
</dbReference>
<feature type="transmembrane region" description="Helical" evidence="9">
    <location>
        <begin position="86"/>
        <end position="105"/>
    </location>
</feature>
<dbReference type="GO" id="GO:0005794">
    <property type="term" value="C:Golgi apparatus"/>
    <property type="evidence" value="ECO:0007669"/>
    <property type="project" value="TreeGrafter"/>
</dbReference>
<dbReference type="EMBL" id="GDHC01016929">
    <property type="protein sequence ID" value="JAQ01700.1"/>
    <property type="molecule type" value="Transcribed_RNA"/>
</dbReference>
<dbReference type="GO" id="GO:0012507">
    <property type="term" value="C:ER to Golgi transport vesicle membrane"/>
    <property type="evidence" value="ECO:0007669"/>
    <property type="project" value="TreeGrafter"/>
</dbReference>
<gene>
    <name evidence="14" type="primary">VTI1B_0</name>
    <name evidence="15" type="synonym">VTI1B_1</name>
    <name evidence="13" type="synonym">VTI1B_2</name>
    <name evidence="11" type="ORF">CM83_81631</name>
    <name evidence="10" type="ORF">CM83_81633</name>
    <name evidence="13" type="ORF">g.61163</name>
    <name evidence="15" type="ORF">g.61164</name>
    <name evidence="14" type="ORF">g.61165</name>
</gene>
<dbReference type="GO" id="GO:0048280">
    <property type="term" value="P:vesicle fusion with Golgi apparatus"/>
    <property type="evidence" value="ECO:0007669"/>
    <property type="project" value="TreeGrafter"/>
</dbReference>
<dbReference type="GO" id="GO:0031902">
    <property type="term" value="C:late endosome membrane"/>
    <property type="evidence" value="ECO:0007669"/>
    <property type="project" value="TreeGrafter"/>
</dbReference>
<dbReference type="EMBL" id="GBHO01009839">
    <property type="protein sequence ID" value="JAG33765.1"/>
    <property type="molecule type" value="Transcribed_RNA"/>
</dbReference>
<dbReference type="GO" id="GO:0015031">
    <property type="term" value="P:protein transport"/>
    <property type="evidence" value="ECO:0007669"/>
    <property type="project" value="UniProtKB-KW"/>
</dbReference>
<name>A0A0A9YRN2_LYGHE</name>
<dbReference type="GO" id="GO:0006896">
    <property type="term" value="P:Golgi to vacuole transport"/>
    <property type="evidence" value="ECO:0007669"/>
    <property type="project" value="TreeGrafter"/>
</dbReference>
<dbReference type="FunFam" id="1.20.5.110:FF:000002">
    <property type="entry name" value="Vesicle transport through interaction with t-SNAREsB"/>
    <property type="match status" value="1"/>
</dbReference>
<dbReference type="Gene3D" id="1.20.5.110">
    <property type="match status" value="1"/>
</dbReference>
<evidence type="ECO:0000256" key="8">
    <source>
        <dbReference type="ARBA" id="ARBA00023136"/>
    </source>
</evidence>
<reference evidence="13" key="4">
    <citation type="journal article" date="2016" name="Gigascience">
        <title>De novo construction of an expanded transcriptome assembly for the western tarnished plant bug, Lygus hesperus.</title>
        <authorList>
            <person name="Tassone E.E."/>
            <person name="Geib S.M."/>
            <person name="Hall B."/>
            <person name="Fabrick J.A."/>
            <person name="Brent C.S."/>
            <person name="Hull J.J."/>
        </authorList>
    </citation>
    <scope>NUCLEOTIDE SEQUENCE</scope>
</reference>
<dbReference type="GO" id="GO:0031201">
    <property type="term" value="C:SNARE complex"/>
    <property type="evidence" value="ECO:0007669"/>
    <property type="project" value="TreeGrafter"/>
</dbReference>
<keyword evidence="6 9" id="KW-1133">Transmembrane helix</keyword>
<keyword evidence="7" id="KW-0175">Coiled coil</keyword>
<reference evidence="10" key="2">
    <citation type="submission" date="2014-07" db="EMBL/GenBank/DDBJ databases">
        <authorList>
            <person name="Hull J."/>
        </authorList>
    </citation>
    <scope>NUCLEOTIDE SEQUENCE</scope>
</reference>
<evidence type="ECO:0000256" key="5">
    <source>
        <dbReference type="ARBA" id="ARBA00022927"/>
    </source>
</evidence>
<evidence type="ECO:0000313" key="11">
    <source>
        <dbReference type="EMBL" id="JAG33765.1"/>
    </source>
</evidence>
<dbReference type="CDD" id="cd15890">
    <property type="entry name" value="SNARE_Vti1b"/>
    <property type="match status" value="1"/>
</dbReference>
<keyword evidence="4 9" id="KW-0812">Transmembrane</keyword>
<dbReference type="EMBL" id="GBRD01008133">
    <property type="protein sequence ID" value="JAG57688.1"/>
    <property type="molecule type" value="Transcribed_RNA"/>
</dbReference>
<evidence type="ECO:0000313" key="13">
    <source>
        <dbReference type="EMBL" id="JAP96996.1"/>
    </source>
</evidence>
<dbReference type="GO" id="GO:0042147">
    <property type="term" value="P:retrograde transport, endosome to Golgi"/>
    <property type="evidence" value="ECO:0007669"/>
    <property type="project" value="TreeGrafter"/>
</dbReference>
<dbReference type="GO" id="GO:0000149">
    <property type="term" value="F:SNARE binding"/>
    <property type="evidence" value="ECO:0007669"/>
    <property type="project" value="TreeGrafter"/>
</dbReference>
<dbReference type="AlphaFoldDB" id="A0A0A9YRN2"/>
<protein>
    <submittedName>
        <fullName evidence="13">Vesicle transport through interaction with t-SNAREs 1B</fullName>
    </submittedName>
</protein>
<evidence type="ECO:0000313" key="12">
    <source>
        <dbReference type="EMBL" id="JAG57688.1"/>
    </source>
</evidence>
<dbReference type="SUPFAM" id="SSF58038">
    <property type="entry name" value="SNARE fusion complex"/>
    <property type="match status" value="1"/>
</dbReference>
<sequence length="110" mass="12568">MWEEQRQREVLLEGQRALENTSLSLRNSERVAIQTEEIGAGIIGELGVQGETLLRARGRLSEIDSSLSKSRQILSFMKRNVFMNKILLIFVIICEIGIIACIVYLKYLKK</sequence>
<evidence type="ECO:0000256" key="9">
    <source>
        <dbReference type="SAM" id="Phobius"/>
    </source>
</evidence>
<evidence type="ECO:0000256" key="4">
    <source>
        <dbReference type="ARBA" id="ARBA00022692"/>
    </source>
</evidence>
<evidence type="ECO:0000256" key="3">
    <source>
        <dbReference type="ARBA" id="ARBA00022448"/>
    </source>
</evidence>
<evidence type="ECO:0000313" key="14">
    <source>
        <dbReference type="EMBL" id="JAQ01700.1"/>
    </source>
</evidence>
<organism evidence="10">
    <name type="scientific">Lygus hesperus</name>
    <name type="common">Western plant bug</name>
    <dbReference type="NCBI Taxonomy" id="30085"/>
    <lineage>
        <taxon>Eukaryota</taxon>
        <taxon>Metazoa</taxon>
        <taxon>Ecdysozoa</taxon>
        <taxon>Arthropoda</taxon>
        <taxon>Hexapoda</taxon>
        <taxon>Insecta</taxon>
        <taxon>Pterygota</taxon>
        <taxon>Neoptera</taxon>
        <taxon>Paraneoptera</taxon>
        <taxon>Hemiptera</taxon>
        <taxon>Heteroptera</taxon>
        <taxon>Panheteroptera</taxon>
        <taxon>Cimicomorpha</taxon>
        <taxon>Miridae</taxon>
        <taxon>Mirini</taxon>
        <taxon>Lygus</taxon>
    </lineage>
</organism>
<dbReference type="GO" id="GO:0005789">
    <property type="term" value="C:endoplasmic reticulum membrane"/>
    <property type="evidence" value="ECO:0007669"/>
    <property type="project" value="TreeGrafter"/>
</dbReference>
<reference evidence="10" key="1">
    <citation type="journal article" date="2014" name="PLoS ONE">
        <title>Transcriptome-Based Identification of ABC Transporters in the Western Tarnished Plant Bug Lygus hesperus.</title>
        <authorList>
            <person name="Hull J.J."/>
            <person name="Chaney K."/>
            <person name="Geib S.M."/>
            <person name="Fabrick J.A."/>
            <person name="Brent C.S."/>
            <person name="Walsh D."/>
            <person name="Lavine L.C."/>
        </authorList>
    </citation>
    <scope>NUCLEOTIDE SEQUENCE</scope>
</reference>
<proteinExistence type="inferred from homology"/>
<evidence type="ECO:0000256" key="7">
    <source>
        <dbReference type="ARBA" id="ARBA00023054"/>
    </source>
</evidence>
<dbReference type="GO" id="GO:0005484">
    <property type="term" value="F:SNAP receptor activity"/>
    <property type="evidence" value="ECO:0007669"/>
    <property type="project" value="TreeGrafter"/>
</dbReference>
<comment type="subcellular location">
    <subcellularLocation>
        <location evidence="1">Membrane</location>
        <topology evidence="1">Single-pass type IV membrane protein</topology>
    </subcellularLocation>
</comment>
<dbReference type="GO" id="GO:0016236">
    <property type="term" value="P:macroautophagy"/>
    <property type="evidence" value="ECO:0007669"/>
    <property type="project" value="TreeGrafter"/>
</dbReference>
<dbReference type="GO" id="GO:0006891">
    <property type="term" value="P:intra-Golgi vesicle-mediated transport"/>
    <property type="evidence" value="ECO:0007669"/>
    <property type="project" value="TreeGrafter"/>
</dbReference>
<accession>A0A0A9YRN2</accession>
<comment type="similarity">
    <text evidence="2">Belongs to the VTI1 family.</text>
</comment>
<dbReference type="EMBL" id="GBHO01009841">
    <property type="protein sequence ID" value="JAG33763.1"/>
    <property type="molecule type" value="Transcribed_RNA"/>
</dbReference>
<keyword evidence="5" id="KW-0653">Protein transport</keyword>
<keyword evidence="3" id="KW-0813">Transport</keyword>
<evidence type="ECO:0000256" key="6">
    <source>
        <dbReference type="ARBA" id="ARBA00022989"/>
    </source>
</evidence>
<dbReference type="EMBL" id="GDHC01021632">
    <property type="protein sequence ID" value="JAP96996.1"/>
    <property type="molecule type" value="Transcribed_RNA"/>
</dbReference>
<evidence type="ECO:0000256" key="2">
    <source>
        <dbReference type="ARBA" id="ARBA00006108"/>
    </source>
</evidence>
<evidence type="ECO:0000256" key="1">
    <source>
        <dbReference type="ARBA" id="ARBA00004211"/>
    </source>
</evidence>
<reference evidence="12" key="3">
    <citation type="submission" date="2014-09" db="EMBL/GenBank/DDBJ databases">
        <authorList>
            <person name="Magalhaes I.L.F."/>
            <person name="Oliveira U."/>
            <person name="Santos F.R."/>
            <person name="Vidigal T.H.D.A."/>
            <person name="Brescovit A.D."/>
            <person name="Santos A.J."/>
        </authorList>
    </citation>
    <scope>NUCLEOTIDE SEQUENCE</scope>
</reference>